<dbReference type="OrthoDB" id="396512at2"/>
<keyword evidence="2" id="KW-0808">Transferase</keyword>
<protein>
    <submittedName>
        <fullName evidence="2">Glycosyl transferase family 2</fullName>
    </submittedName>
</protein>
<accession>A0A1N6HS44</accession>
<feature type="domain" description="Glycosyltransferase 2-like" evidence="1">
    <location>
        <begin position="5"/>
        <end position="160"/>
    </location>
</feature>
<dbReference type="SUPFAM" id="SSF53448">
    <property type="entry name" value="Nucleotide-diphospho-sugar transferases"/>
    <property type="match status" value="1"/>
</dbReference>
<dbReference type="STRING" id="59733.SAMN05421769_2794"/>
<keyword evidence="3" id="KW-1185">Reference proteome</keyword>
<dbReference type="AlphaFoldDB" id="A0A1N6HS44"/>
<dbReference type="InterPro" id="IPR001173">
    <property type="entry name" value="Glyco_trans_2-like"/>
</dbReference>
<dbReference type="Proteomes" id="UP000184782">
    <property type="component" value="Unassembled WGS sequence"/>
</dbReference>
<dbReference type="Pfam" id="PF00535">
    <property type="entry name" value="Glycos_transf_2"/>
    <property type="match status" value="1"/>
</dbReference>
<gene>
    <name evidence="2" type="ORF">SAMN05421769_2794</name>
</gene>
<dbReference type="GO" id="GO:0016758">
    <property type="term" value="F:hexosyltransferase activity"/>
    <property type="evidence" value="ECO:0007669"/>
    <property type="project" value="UniProtKB-ARBA"/>
</dbReference>
<name>A0A1N6HS44_9FLAO</name>
<dbReference type="Gene3D" id="3.90.550.10">
    <property type="entry name" value="Spore Coat Polysaccharide Biosynthesis Protein SpsA, Chain A"/>
    <property type="match status" value="1"/>
</dbReference>
<evidence type="ECO:0000313" key="3">
    <source>
        <dbReference type="Proteomes" id="UP000184782"/>
    </source>
</evidence>
<dbReference type="CDD" id="cd00761">
    <property type="entry name" value="Glyco_tranf_GTA_type"/>
    <property type="match status" value="1"/>
</dbReference>
<reference evidence="3" key="1">
    <citation type="submission" date="2016-12" db="EMBL/GenBank/DDBJ databases">
        <authorList>
            <person name="Varghese N."/>
            <person name="Submissions S."/>
        </authorList>
    </citation>
    <scope>NUCLEOTIDE SEQUENCE [LARGE SCALE GENOMIC DNA]</scope>
    <source>
        <strain evidence="3">DSM 16779</strain>
    </source>
</reference>
<evidence type="ECO:0000259" key="1">
    <source>
        <dbReference type="Pfam" id="PF00535"/>
    </source>
</evidence>
<dbReference type="PANTHER" id="PTHR22916">
    <property type="entry name" value="GLYCOSYLTRANSFERASE"/>
    <property type="match status" value="1"/>
</dbReference>
<proteinExistence type="predicted"/>
<dbReference type="RefSeq" id="WP_074230899.1">
    <property type="nucleotide sequence ID" value="NZ_FSRQ01000002.1"/>
</dbReference>
<sequence length="308" mass="35430">MPKVSICIPTYNNLEAFKRCLHSVLIQTYTDYEVVVTDDSSNEDIKNYLAGNSNLENIFYFKNQKALGSPENWNEAIRKSKGDYIKILHHDDWFTHENSLGIFVQLLDKHPASAFAFVASKNINLENNTIINYNRPSKEKIDEIKNNPITLLNGNFIGAPSATIFRKNNFSIFDVNTIWFVDIDFYIQILTQNNNLIFSEIDAISIGASPTQITKSVESNKAINIVEHFYLLNKWDIKKVIGSPVEQTTYSQIKRFGIRNAQDIKKLGFKDSLPIDINKLFRQIFFSNLKEKLKSIIKNSNFSKKNNE</sequence>
<dbReference type="PANTHER" id="PTHR22916:SF3">
    <property type="entry name" value="UDP-GLCNAC:BETAGAL BETA-1,3-N-ACETYLGLUCOSAMINYLTRANSFERASE-LIKE PROTEIN 1"/>
    <property type="match status" value="1"/>
</dbReference>
<dbReference type="InterPro" id="IPR029044">
    <property type="entry name" value="Nucleotide-diphossugar_trans"/>
</dbReference>
<evidence type="ECO:0000313" key="2">
    <source>
        <dbReference type="EMBL" id="SIO22581.1"/>
    </source>
</evidence>
<organism evidence="2 3">
    <name type="scientific">Chryseobacterium scophthalmum</name>
    <dbReference type="NCBI Taxonomy" id="59733"/>
    <lineage>
        <taxon>Bacteria</taxon>
        <taxon>Pseudomonadati</taxon>
        <taxon>Bacteroidota</taxon>
        <taxon>Flavobacteriia</taxon>
        <taxon>Flavobacteriales</taxon>
        <taxon>Weeksellaceae</taxon>
        <taxon>Chryseobacterium group</taxon>
        <taxon>Chryseobacterium</taxon>
    </lineage>
</organism>
<dbReference type="EMBL" id="FSRQ01000002">
    <property type="protein sequence ID" value="SIO22581.1"/>
    <property type="molecule type" value="Genomic_DNA"/>
</dbReference>